<evidence type="ECO:0000259" key="9">
    <source>
        <dbReference type="PROSITE" id="PS50110"/>
    </source>
</evidence>
<dbReference type="SMART" id="SM00065">
    <property type="entry name" value="GAF"/>
    <property type="match status" value="1"/>
</dbReference>
<sequence length="757" mass="83500">MDGGIQALLVDDDPAFTDLTATYLERVSDSITTHTETTPADAMSYVRNADRIDCVVSDYNMPRLNGLELFEEIRDLDPDVPFILFTGRGSEEIASEAISAGVTDYLQKDSGQEQYEVLANRIENVVAQYRAEREAAETNQQLAQVIDRISDAFFSVDRDWTIDFINEQAAEYTGADPADLVGTDLRSVLPEERAADFHEVYERAFETQEPETFQAESALRAGTWIEERVFPAEDGLSVYFRDVTDRVEMETEVARTNQKITALHDVATEVSTCSTAAEIFDFTIEAAEEVLEFDLCAIDKVEDGCLVPKSVSQGLVSDGIYREMPVQTEDNLGAETYRTGESARVDDLQAAGYLPAESDYRSGISVPVGTHGVFQAVSSDVAGFTARDLELAELLLSHIAVALNRLVTERELRAERDRFATLFENIPHAVGRGRYENGEPVVDEVNPTFERVFGVDGDEIVGSNPDDVVAPPDPAVEPEAVTEQVRTEEAIDGREVRREAADGVRDFLLHTVTLDAHDEEVFAIYTDISEQKQRERELERQNERLEDFASVLSHDLENPLNVACGHLELVTENCTCGNPEYGPLFDALDRMDSLIEDVLRLARNGSRAADPEVVDVADVVNRAWQTARTDGCELVLDGELATLEVDPGRFRETLENLFSNAAEHVTGGVTVRVGSLGDGGGFYVEDDGPGIPETERDVVFERGYTTSEDGTGFGLAIVDTIAAVQGWEVRVTDAEHAPSGARFEILGVGRDRVEVFR</sequence>
<evidence type="ECO:0000256" key="4">
    <source>
        <dbReference type="ARBA" id="ARBA00022777"/>
    </source>
</evidence>
<dbReference type="NCBIfam" id="TIGR00229">
    <property type="entry name" value="sensory_box"/>
    <property type="match status" value="2"/>
</dbReference>
<dbReference type="Pfam" id="PF02518">
    <property type="entry name" value="HATPase_c"/>
    <property type="match status" value="1"/>
</dbReference>
<evidence type="ECO:0000259" key="8">
    <source>
        <dbReference type="PROSITE" id="PS50109"/>
    </source>
</evidence>
<dbReference type="Gene3D" id="3.40.50.2300">
    <property type="match status" value="1"/>
</dbReference>
<name>A0A6B0SHU4_9EURY</name>
<accession>A0A6B0SHU4</accession>
<dbReference type="SUPFAM" id="SSF55781">
    <property type="entry name" value="GAF domain-like"/>
    <property type="match status" value="1"/>
</dbReference>
<evidence type="ECO:0000256" key="5">
    <source>
        <dbReference type="ARBA" id="ARBA00023012"/>
    </source>
</evidence>
<dbReference type="SMART" id="SM00388">
    <property type="entry name" value="HisKA"/>
    <property type="match status" value="1"/>
</dbReference>
<keyword evidence="6" id="KW-0597">Phosphoprotein</keyword>
<keyword evidence="12" id="KW-1185">Reference proteome</keyword>
<keyword evidence="5" id="KW-0902">Two-component regulatory system</keyword>
<dbReference type="SUPFAM" id="SSF52172">
    <property type="entry name" value="CheY-like"/>
    <property type="match status" value="1"/>
</dbReference>
<dbReference type="Pfam" id="PF00512">
    <property type="entry name" value="HisKA"/>
    <property type="match status" value="1"/>
</dbReference>
<dbReference type="Pfam" id="PF08448">
    <property type="entry name" value="PAS_4"/>
    <property type="match status" value="2"/>
</dbReference>
<organism evidence="11 12">
    <name type="scientific">Halobacterium bonnevillei</name>
    <dbReference type="NCBI Taxonomy" id="2692200"/>
    <lineage>
        <taxon>Archaea</taxon>
        <taxon>Methanobacteriati</taxon>
        <taxon>Methanobacteriota</taxon>
        <taxon>Stenosarchaea group</taxon>
        <taxon>Halobacteria</taxon>
        <taxon>Halobacteriales</taxon>
        <taxon>Halobacteriaceae</taxon>
        <taxon>Halobacterium</taxon>
    </lineage>
</organism>
<dbReference type="InterPro" id="IPR035965">
    <property type="entry name" value="PAS-like_dom_sf"/>
</dbReference>
<evidence type="ECO:0000313" key="12">
    <source>
        <dbReference type="Proteomes" id="UP000471521"/>
    </source>
</evidence>
<dbReference type="InterPro" id="IPR013656">
    <property type="entry name" value="PAS_4"/>
</dbReference>
<proteinExistence type="predicted"/>
<feature type="domain" description="Histidine kinase" evidence="8">
    <location>
        <begin position="551"/>
        <end position="745"/>
    </location>
</feature>
<evidence type="ECO:0000256" key="3">
    <source>
        <dbReference type="ARBA" id="ARBA00022679"/>
    </source>
</evidence>
<protein>
    <recommendedName>
        <fullName evidence="2">histidine kinase</fullName>
        <ecNumber evidence="2">2.7.13.3</ecNumber>
    </recommendedName>
</protein>
<dbReference type="InterPro" id="IPR036097">
    <property type="entry name" value="HisK_dim/P_sf"/>
</dbReference>
<dbReference type="SMART" id="SM00448">
    <property type="entry name" value="REC"/>
    <property type="match status" value="1"/>
</dbReference>
<feature type="coiled-coil region" evidence="7">
    <location>
        <begin position="112"/>
        <end position="139"/>
    </location>
</feature>
<dbReference type="Gene3D" id="1.10.287.130">
    <property type="match status" value="1"/>
</dbReference>
<feature type="domain" description="PAS" evidence="10">
    <location>
        <begin position="138"/>
        <end position="208"/>
    </location>
</feature>
<gene>
    <name evidence="11" type="ORF">GRX66_08495</name>
</gene>
<dbReference type="InterPro" id="IPR000014">
    <property type="entry name" value="PAS"/>
</dbReference>
<dbReference type="PANTHER" id="PTHR43711:SF1">
    <property type="entry name" value="HISTIDINE KINASE 1"/>
    <property type="match status" value="1"/>
</dbReference>
<comment type="caution">
    <text evidence="11">The sequence shown here is derived from an EMBL/GenBank/DDBJ whole genome shotgun (WGS) entry which is preliminary data.</text>
</comment>
<dbReference type="AlphaFoldDB" id="A0A6B0SHU4"/>
<dbReference type="Gene3D" id="3.30.450.20">
    <property type="entry name" value="PAS domain"/>
    <property type="match status" value="2"/>
</dbReference>
<evidence type="ECO:0000313" key="11">
    <source>
        <dbReference type="EMBL" id="MXR20647.1"/>
    </source>
</evidence>
<keyword evidence="7" id="KW-0175">Coiled coil</keyword>
<dbReference type="InterPro" id="IPR036890">
    <property type="entry name" value="HATPase_C_sf"/>
</dbReference>
<dbReference type="SUPFAM" id="SSF55785">
    <property type="entry name" value="PYP-like sensor domain (PAS domain)"/>
    <property type="match status" value="2"/>
</dbReference>
<dbReference type="InterPro" id="IPR005467">
    <property type="entry name" value="His_kinase_dom"/>
</dbReference>
<dbReference type="Gene3D" id="3.30.450.40">
    <property type="match status" value="1"/>
</dbReference>
<dbReference type="Pfam" id="PF00072">
    <property type="entry name" value="Response_reg"/>
    <property type="match status" value="1"/>
</dbReference>
<dbReference type="Pfam" id="PF13185">
    <property type="entry name" value="GAF_2"/>
    <property type="match status" value="1"/>
</dbReference>
<evidence type="ECO:0000259" key="10">
    <source>
        <dbReference type="PROSITE" id="PS50112"/>
    </source>
</evidence>
<dbReference type="SUPFAM" id="SSF47384">
    <property type="entry name" value="Homodimeric domain of signal transducing histidine kinase"/>
    <property type="match status" value="1"/>
</dbReference>
<keyword evidence="3" id="KW-0808">Transferase</keyword>
<dbReference type="Gene3D" id="3.30.565.10">
    <property type="entry name" value="Histidine kinase-like ATPase, C-terminal domain"/>
    <property type="match status" value="1"/>
</dbReference>
<evidence type="ECO:0000256" key="7">
    <source>
        <dbReference type="SAM" id="Coils"/>
    </source>
</evidence>
<comment type="catalytic activity">
    <reaction evidence="1">
        <text>ATP + protein L-histidine = ADP + protein N-phospho-L-histidine.</text>
        <dbReference type="EC" id="2.7.13.3"/>
    </reaction>
</comment>
<keyword evidence="4" id="KW-0418">Kinase</keyword>
<dbReference type="PANTHER" id="PTHR43711">
    <property type="entry name" value="TWO-COMPONENT HISTIDINE KINASE"/>
    <property type="match status" value="1"/>
</dbReference>
<dbReference type="InterPro" id="IPR003661">
    <property type="entry name" value="HisK_dim/P_dom"/>
</dbReference>
<dbReference type="SUPFAM" id="SSF55874">
    <property type="entry name" value="ATPase domain of HSP90 chaperone/DNA topoisomerase II/histidine kinase"/>
    <property type="match status" value="1"/>
</dbReference>
<dbReference type="RefSeq" id="WP_159526180.1">
    <property type="nucleotide sequence ID" value="NZ_WUUU01000054.1"/>
</dbReference>
<dbReference type="CDD" id="cd00156">
    <property type="entry name" value="REC"/>
    <property type="match status" value="1"/>
</dbReference>
<dbReference type="InterPro" id="IPR001789">
    <property type="entry name" value="Sig_transdc_resp-reg_receiver"/>
</dbReference>
<dbReference type="PROSITE" id="PS50109">
    <property type="entry name" value="HIS_KIN"/>
    <property type="match status" value="1"/>
</dbReference>
<evidence type="ECO:0000256" key="1">
    <source>
        <dbReference type="ARBA" id="ARBA00000085"/>
    </source>
</evidence>
<dbReference type="EMBL" id="WUUU01000054">
    <property type="protein sequence ID" value="MXR20647.1"/>
    <property type="molecule type" value="Genomic_DNA"/>
</dbReference>
<feature type="modified residue" description="4-aspartylphosphate" evidence="6">
    <location>
        <position position="58"/>
    </location>
</feature>
<dbReference type="CDD" id="cd00075">
    <property type="entry name" value="HATPase"/>
    <property type="match status" value="1"/>
</dbReference>
<dbReference type="PROSITE" id="PS50112">
    <property type="entry name" value="PAS"/>
    <property type="match status" value="1"/>
</dbReference>
<dbReference type="SMART" id="SM00387">
    <property type="entry name" value="HATPase_c"/>
    <property type="match status" value="1"/>
</dbReference>
<dbReference type="GO" id="GO:0000155">
    <property type="term" value="F:phosphorelay sensor kinase activity"/>
    <property type="evidence" value="ECO:0007669"/>
    <property type="project" value="InterPro"/>
</dbReference>
<dbReference type="InterPro" id="IPR050736">
    <property type="entry name" value="Sensor_HK_Regulatory"/>
</dbReference>
<dbReference type="InterPro" id="IPR011006">
    <property type="entry name" value="CheY-like_superfamily"/>
</dbReference>
<dbReference type="Proteomes" id="UP000471521">
    <property type="component" value="Unassembled WGS sequence"/>
</dbReference>
<reference evidence="11 12" key="1">
    <citation type="submission" date="2019-12" db="EMBL/GenBank/DDBJ databases">
        <title>Isolation and characterization of three novel carbon monoxide-oxidizing members of Halobacteria from salione crusts and soils.</title>
        <authorList>
            <person name="Myers M.R."/>
            <person name="King G.M."/>
        </authorList>
    </citation>
    <scope>NUCLEOTIDE SEQUENCE [LARGE SCALE GENOMIC DNA]</scope>
    <source>
        <strain evidence="11 12">PCN9</strain>
    </source>
</reference>
<evidence type="ECO:0000256" key="2">
    <source>
        <dbReference type="ARBA" id="ARBA00012438"/>
    </source>
</evidence>
<dbReference type="InterPro" id="IPR003594">
    <property type="entry name" value="HATPase_dom"/>
</dbReference>
<dbReference type="CDD" id="cd00130">
    <property type="entry name" value="PAS"/>
    <property type="match status" value="1"/>
</dbReference>
<dbReference type="InterPro" id="IPR003018">
    <property type="entry name" value="GAF"/>
</dbReference>
<dbReference type="InterPro" id="IPR029016">
    <property type="entry name" value="GAF-like_dom_sf"/>
</dbReference>
<dbReference type="OrthoDB" id="8127at2157"/>
<feature type="domain" description="Response regulatory" evidence="9">
    <location>
        <begin position="6"/>
        <end position="123"/>
    </location>
</feature>
<dbReference type="SMART" id="SM00091">
    <property type="entry name" value="PAS"/>
    <property type="match status" value="2"/>
</dbReference>
<dbReference type="CDD" id="cd00082">
    <property type="entry name" value="HisKA"/>
    <property type="match status" value="1"/>
</dbReference>
<evidence type="ECO:0000256" key="6">
    <source>
        <dbReference type="PROSITE-ProRule" id="PRU00169"/>
    </source>
</evidence>
<dbReference type="PROSITE" id="PS50110">
    <property type="entry name" value="RESPONSE_REGULATORY"/>
    <property type="match status" value="1"/>
</dbReference>
<dbReference type="EC" id="2.7.13.3" evidence="2"/>